<sequence>GRAPGRHPLPPRARALLPPGGAFLRGAGLFLGRFGPFCLHCAAARSCSRSRFCSRCR</sequence>
<evidence type="ECO:0000313" key="1">
    <source>
        <dbReference type="EMBL" id="EOA93196.1"/>
    </source>
</evidence>
<dbReference type="EMBL" id="KB747720">
    <property type="protein sequence ID" value="EOA93196.1"/>
    <property type="molecule type" value="Genomic_DNA"/>
</dbReference>
<accession>R0J8A8</accession>
<proteinExistence type="predicted"/>
<feature type="non-terminal residue" evidence="1">
    <location>
        <position position="1"/>
    </location>
</feature>
<evidence type="ECO:0000313" key="2">
    <source>
        <dbReference type="Proteomes" id="UP000296049"/>
    </source>
</evidence>
<protein>
    <submittedName>
        <fullName evidence="1">Nuclear RNA export factor 1</fullName>
    </submittedName>
</protein>
<organism evidence="1 2">
    <name type="scientific">Anas platyrhynchos</name>
    <name type="common">Mallard</name>
    <name type="synonym">Anas boschas</name>
    <dbReference type="NCBI Taxonomy" id="8839"/>
    <lineage>
        <taxon>Eukaryota</taxon>
        <taxon>Metazoa</taxon>
        <taxon>Chordata</taxon>
        <taxon>Craniata</taxon>
        <taxon>Vertebrata</taxon>
        <taxon>Euteleostomi</taxon>
        <taxon>Archelosauria</taxon>
        <taxon>Archosauria</taxon>
        <taxon>Dinosauria</taxon>
        <taxon>Saurischia</taxon>
        <taxon>Theropoda</taxon>
        <taxon>Coelurosauria</taxon>
        <taxon>Aves</taxon>
        <taxon>Neognathae</taxon>
        <taxon>Galloanserae</taxon>
        <taxon>Anseriformes</taxon>
        <taxon>Anatidae</taxon>
        <taxon>Anatinae</taxon>
        <taxon>Anas</taxon>
    </lineage>
</organism>
<keyword evidence="2" id="KW-1185">Reference proteome</keyword>
<dbReference type="AlphaFoldDB" id="R0J8A8"/>
<name>R0J8A8_ANAPL</name>
<gene>
    <name evidence="1" type="ORF">Anapl_17622</name>
</gene>
<reference evidence="2" key="1">
    <citation type="journal article" date="2013" name="Nat. Genet.">
        <title>The duck genome and transcriptome provide insight into an avian influenza virus reservoir species.</title>
        <authorList>
            <person name="Huang Y."/>
            <person name="Li Y."/>
            <person name="Burt D.W."/>
            <person name="Chen H."/>
            <person name="Zhang Y."/>
            <person name="Qian W."/>
            <person name="Kim H."/>
            <person name="Gan S."/>
            <person name="Zhao Y."/>
            <person name="Li J."/>
            <person name="Yi K."/>
            <person name="Feng H."/>
            <person name="Zhu P."/>
            <person name="Li B."/>
            <person name="Liu Q."/>
            <person name="Fairley S."/>
            <person name="Magor K.E."/>
            <person name="Du Z."/>
            <person name="Hu X."/>
            <person name="Goodman L."/>
            <person name="Tafer H."/>
            <person name="Vignal A."/>
            <person name="Lee T."/>
            <person name="Kim K.W."/>
            <person name="Sheng Z."/>
            <person name="An Y."/>
            <person name="Searle S."/>
            <person name="Herrero J."/>
            <person name="Groenen M.A."/>
            <person name="Crooijmans R.P."/>
            <person name="Faraut T."/>
            <person name="Cai Q."/>
            <person name="Webster R.G."/>
            <person name="Aldridge J.R."/>
            <person name="Warren W.C."/>
            <person name="Bartschat S."/>
            <person name="Kehr S."/>
            <person name="Marz M."/>
            <person name="Stadler P.F."/>
            <person name="Smith J."/>
            <person name="Kraus R.H."/>
            <person name="Zhao Y."/>
            <person name="Ren L."/>
            <person name="Fei J."/>
            <person name="Morisson M."/>
            <person name="Kaiser P."/>
            <person name="Griffin D.K."/>
            <person name="Rao M."/>
            <person name="Pitel F."/>
            <person name="Wang J."/>
            <person name="Li N."/>
        </authorList>
    </citation>
    <scope>NUCLEOTIDE SEQUENCE [LARGE SCALE GENOMIC DNA]</scope>
</reference>
<dbReference type="Proteomes" id="UP000296049">
    <property type="component" value="Unassembled WGS sequence"/>
</dbReference>